<reference evidence="1" key="2">
    <citation type="submission" date="2015-03" db="UniProtKB">
        <authorList>
            <consortium name="EnsemblPlants"/>
        </authorList>
    </citation>
    <scope>IDENTIFICATION</scope>
</reference>
<dbReference type="HOGENOM" id="CLU_1734266_0_0_1"/>
<evidence type="ECO:0000313" key="2">
    <source>
        <dbReference type="Proteomes" id="UP000026960"/>
    </source>
</evidence>
<dbReference type="PaxDb" id="65489-OBART05G11240.1"/>
<proteinExistence type="predicted"/>
<sequence>MCSVGTEREGGDKGEREGGFTKIYSHFKALHKYIFPPYRRAGVDKSSYSRTIYATWYPMGGVRGNFAGGFFPRMNRPRGGRFIVGKEPLHNCYGDPLPAINHPREERFIAGRRLSRKLPLHAPLLRCHFTLICSFCPRPMVGWEGHIFAEL</sequence>
<keyword evidence="2" id="KW-1185">Reference proteome</keyword>
<dbReference type="AlphaFoldDB" id="A0A0D3G5X5"/>
<reference evidence="1" key="1">
    <citation type="journal article" date="2009" name="Rice">
        <title>De Novo Next Generation Sequencing of Plant Genomes.</title>
        <authorList>
            <person name="Rounsley S."/>
            <person name="Marri P.R."/>
            <person name="Yu Y."/>
            <person name="He R."/>
            <person name="Sisneros N."/>
            <person name="Goicoechea J.L."/>
            <person name="Lee S.J."/>
            <person name="Angelova A."/>
            <person name="Kudrna D."/>
            <person name="Luo M."/>
            <person name="Affourtit J."/>
            <person name="Desany B."/>
            <person name="Knight J."/>
            <person name="Niazi F."/>
            <person name="Egholm M."/>
            <person name="Wing R.A."/>
        </authorList>
    </citation>
    <scope>NUCLEOTIDE SEQUENCE [LARGE SCALE GENOMIC DNA]</scope>
    <source>
        <strain evidence="1">cv. IRGC 105608</strain>
    </source>
</reference>
<organism evidence="1">
    <name type="scientific">Oryza barthii</name>
    <dbReference type="NCBI Taxonomy" id="65489"/>
    <lineage>
        <taxon>Eukaryota</taxon>
        <taxon>Viridiplantae</taxon>
        <taxon>Streptophyta</taxon>
        <taxon>Embryophyta</taxon>
        <taxon>Tracheophyta</taxon>
        <taxon>Spermatophyta</taxon>
        <taxon>Magnoliopsida</taxon>
        <taxon>Liliopsida</taxon>
        <taxon>Poales</taxon>
        <taxon>Poaceae</taxon>
        <taxon>BOP clade</taxon>
        <taxon>Oryzoideae</taxon>
        <taxon>Oryzeae</taxon>
        <taxon>Oryzinae</taxon>
        <taxon>Oryza</taxon>
    </lineage>
</organism>
<evidence type="ECO:0000313" key="1">
    <source>
        <dbReference type="EnsemblPlants" id="OBART05G11240.1"/>
    </source>
</evidence>
<dbReference type="Proteomes" id="UP000026960">
    <property type="component" value="Chromosome 5"/>
</dbReference>
<name>A0A0D3G5X5_9ORYZ</name>
<protein>
    <submittedName>
        <fullName evidence="1">Uncharacterized protein</fullName>
    </submittedName>
</protein>
<accession>A0A0D3G5X5</accession>
<dbReference type="Gramene" id="OBART05G11240.1">
    <property type="protein sequence ID" value="OBART05G11240.1"/>
    <property type="gene ID" value="OBART05G11240"/>
</dbReference>
<dbReference type="EnsemblPlants" id="OBART05G11240.1">
    <property type="protein sequence ID" value="OBART05G11240.1"/>
    <property type="gene ID" value="OBART05G11240"/>
</dbReference>